<dbReference type="GeneID" id="25561936"/>
<organism evidence="3 4">
    <name type="scientific">Thecamonas trahens ATCC 50062</name>
    <dbReference type="NCBI Taxonomy" id="461836"/>
    <lineage>
        <taxon>Eukaryota</taxon>
        <taxon>Apusozoa</taxon>
        <taxon>Apusomonadida</taxon>
        <taxon>Apusomonadidae</taxon>
        <taxon>Thecamonas</taxon>
    </lineage>
</organism>
<evidence type="ECO:0000259" key="2">
    <source>
        <dbReference type="Pfam" id="PF25325"/>
    </source>
</evidence>
<dbReference type="eggNOG" id="ENOG502QV2M">
    <property type="taxonomic scope" value="Eukaryota"/>
</dbReference>
<evidence type="ECO:0000313" key="4">
    <source>
        <dbReference type="Proteomes" id="UP000054408"/>
    </source>
</evidence>
<feature type="domain" description="EFHB C-terminal EF-hand" evidence="2">
    <location>
        <begin position="265"/>
        <end position="337"/>
    </location>
</feature>
<dbReference type="Pfam" id="PF25325">
    <property type="entry name" value="EF-hand_EFHB_C"/>
    <property type="match status" value="1"/>
</dbReference>
<reference evidence="3 4" key="1">
    <citation type="submission" date="2010-05" db="EMBL/GenBank/DDBJ databases">
        <title>The Genome Sequence of Thecamonas trahens ATCC 50062.</title>
        <authorList>
            <consortium name="The Broad Institute Genome Sequencing Platform"/>
            <person name="Russ C."/>
            <person name="Cuomo C."/>
            <person name="Shea T."/>
            <person name="Young S.K."/>
            <person name="Zeng Q."/>
            <person name="Koehrsen M."/>
            <person name="Haas B."/>
            <person name="Borodovsky M."/>
            <person name="Guigo R."/>
            <person name="Alvarado L."/>
            <person name="Berlin A."/>
            <person name="Bochicchio J."/>
            <person name="Borenstein D."/>
            <person name="Chapman S."/>
            <person name="Chen Z."/>
            <person name="Freedman E."/>
            <person name="Gellesch M."/>
            <person name="Goldberg J."/>
            <person name="Griggs A."/>
            <person name="Gujja S."/>
            <person name="Heilman E."/>
            <person name="Heiman D."/>
            <person name="Hepburn T."/>
            <person name="Howarth C."/>
            <person name="Jen D."/>
            <person name="Larson L."/>
            <person name="Mehta T."/>
            <person name="Park D."/>
            <person name="Pearson M."/>
            <person name="Roberts A."/>
            <person name="Saif S."/>
            <person name="Shenoy N."/>
            <person name="Sisk P."/>
            <person name="Stolte C."/>
            <person name="Sykes S."/>
            <person name="Thomson T."/>
            <person name="Walk T."/>
            <person name="White J."/>
            <person name="Yandava C."/>
            <person name="Burger G."/>
            <person name="Gray M.W."/>
            <person name="Holland P.W.H."/>
            <person name="King N."/>
            <person name="Lang F.B.F."/>
            <person name="Roger A.J."/>
            <person name="Ruiz-Trillo I."/>
            <person name="Lander E."/>
            <person name="Nusbaum C."/>
        </authorList>
    </citation>
    <scope>NUCLEOTIDE SEQUENCE [LARGE SCALE GENOMIC DNA]</scope>
    <source>
        <strain evidence="3 4">ATCC 50062</strain>
    </source>
</reference>
<name>A0A0L0DXL4_THETB</name>
<gene>
    <name evidence="3" type="ORF">AMSG_02247</name>
</gene>
<evidence type="ECO:0000313" key="3">
    <source>
        <dbReference type="EMBL" id="KNC56278.1"/>
    </source>
</evidence>
<proteinExistence type="predicted"/>
<accession>A0A0L0DXL4</accession>
<dbReference type="InterPro" id="IPR057428">
    <property type="entry name" value="EFHB_EF-hand_C"/>
</dbReference>
<protein>
    <submittedName>
        <fullName evidence="3">Flagellar associated protein</fullName>
    </submittedName>
</protein>
<dbReference type="OrthoDB" id="2096280at2759"/>
<dbReference type="Proteomes" id="UP000054408">
    <property type="component" value="Unassembled WGS sequence"/>
</dbReference>
<feature type="region of interest" description="Disordered" evidence="1">
    <location>
        <begin position="204"/>
        <end position="230"/>
    </location>
</feature>
<keyword evidence="3" id="KW-0282">Flagellum</keyword>
<dbReference type="STRING" id="461836.A0A0L0DXL4"/>
<evidence type="ECO:0000256" key="1">
    <source>
        <dbReference type="SAM" id="MobiDB-lite"/>
    </source>
</evidence>
<keyword evidence="3" id="KW-0969">Cilium</keyword>
<sequence>MKLPYKSELLAEAEEIYEEATFKGRVYRRLGAAPATSRGAKLPQAVRNPEYRFGIASDSSMSAKELIQPSDGENVEETDPRIVEMYKKSHRAYAPGEQVRTGLSMRNIDPATHRFGARAERSYNEGGVAGVLTWTNDVEGGDHTAVLVPKHMAELHAKTQPRVGVSRSRALLATGEVPDKAFGTVSRTDSIGAGELIHNSLPSELLAEDPSLGRPEVPKGRPRGTGRVDRDRVYGVPSIRSDVPPPGVRKLDDRQNYGDEKGAWELLNPSPYHTIGVTEDDFLTPLPKAELRDIVSGAGIDLTPAVFDSVHTAAAALDPNGLVSIETFRNVLDEFRARGMA</sequence>
<keyword evidence="4" id="KW-1185">Reference proteome</keyword>
<dbReference type="OMA" id="GACIQPI"/>
<keyword evidence="3" id="KW-0966">Cell projection</keyword>
<dbReference type="EMBL" id="GL349441">
    <property type="protein sequence ID" value="KNC56278.1"/>
    <property type="molecule type" value="Genomic_DNA"/>
</dbReference>
<dbReference type="RefSeq" id="XP_013760797.1">
    <property type="nucleotide sequence ID" value="XM_013905343.1"/>
</dbReference>
<dbReference type="AlphaFoldDB" id="A0A0L0DXL4"/>